<dbReference type="SUPFAM" id="SSF55347">
    <property type="entry name" value="Glyceraldehyde-3-phosphate dehydrogenase-like, C-terminal domain"/>
    <property type="match status" value="1"/>
</dbReference>
<proteinExistence type="predicted"/>
<dbReference type="GO" id="GO:0047061">
    <property type="term" value="F:glucose-fructose oxidoreductase activity"/>
    <property type="evidence" value="ECO:0007669"/>
    <property type="project" value="UniProtKB-EC"/>
</dbReference>
<sequence>MEKIRVGIIGAGGIAAKLHLPELAEIAEVEIAVLGGRKQSRLKRLSELFGVPHTTDSYDEILSDKSIDAVVIALPHPLHVSYGLTALAEGKHVFMQKPLSTSFEEADQFVEAVDSFDRVVFALPYVSKPHVLAARKMVEDGSLGVVSSATARFSHGGPEVYYATIQEILQEEPENELWFFDAEHAEVGALFDMGVYAIAHLVAILGSVKSVSCRMTTMHKPTQLEDTATAILEFESGALGTAETGWCDGARTYAFSIHGSESKVVNPSLTGDLIHLRPSSKVDEDAPLLESKLDLSAFPNISGHQHWIDCIQQGCQPPISNVYFARHVTEILLKCLESAHRRCVVNVQSRLQ</sequence>
<dbReference type="RefSeq" id="WP_146506909.1">
    <property type="nucleotide sequence ID" value="NZ_SIHI01000001.1"/>
</dbReference>
<dbReference type="Pfam" id="PF22725">
    <property type="entry name" value="GFO_IDH_MocA_C3"/>
    <property type="match status" value="1"/>
</dbReference>
<dbReference type="PANTHER" id="PTHR43818">
    <property type="entry name" value="BCDNA.GH03377"/>
    <property type="match status" value="1"/>
</dbReference>
<dbReference type="Proteomes" id="UP000317243">
    <property type="component" value="Unassembled WGS sequence"/>
</dbReference>
<evidence type="ECO:0000256" key="1">
    <source>
        <dbReference type="ARBA" id="ARBA00023002"/>
    </source>
</evidence>
<dbReference type="InterPro" id="IPR055170">
    <property type="entry name" value="GFO_IDH_MocA-like_dom"/>
</dbReference>
<dbReference type="InterPro" id="IPR036291">
    <property type="entry name" value="NAD(P)-bd_dom_sf"/>
</dbReference>
<gene>
    <name evidence="4" type="primary">gfo_1</name>
    <name evidence="4" type="ORF">KOR42_03770</name>
</gene>
<name>A0A5C5X2G5_9PLAN</name>
<dbReference type="OrthoDB" id="9802794at2"/>
<dbReference type="EMBL" id="SIHI01000001">
    <property type="protein sequence ID" value="TWT57020.1"/>
    <property type="molecule type" value="Genomic_DNA"/>
</dbReference>
<dbReference type="SUPFAM" id="SSF51735">
    <property type="entry name" value="NAD(P)-binding Rossmann-fold domains"/>
    <property type="match status" value="1"/>
</dbReference>
<evidence type="ECO:0000259" key="2">
    <source>
        <dbReference type="Pfam" id="PF01408"/>
    </source>
</evidence>
<dbReference type="AlphaFoldDB" id="A0A5C5X2G5"/>
<comment type="caution">
    <text evidence="4">The sequence shown here is derived from an EMBL/GenBank/DDBJ whole genome shotgun (WGS) entry which is preliminary data.</text>
</comment>
<feature type="domain" description="GFO/IDH/MocA-like oxidoreductase" evidence="3">
    <location>
        <begin position="132"/>
        <end position="263"/>
    </location>
</feature>
<accession>A0A5C5X2G5</accession>
<dbReference type="InterPro" id="IPR050463">
    <property type="entry name" value="Gfo/Idh/MocA_oxidrdct_glycsds"/>
</dbReference>
<reference evidence="4 5" key="1">
    <citation type="submission" date="2019-02" db="EMBL/GenBank/DDBJ databases">
        <title>Deep-cultivation of Planctomycetes and their phenomic and genomic characterization uncovers novel biology.</title>
        <authorList>
            <person name="Wiegand S."/>
            <person name="Jogler M."/>
            <person name="Boedeker C."/>
            <person name="Pinto D."/>
            <person name="Vollmers J."/>
            <person name="Rivas-Marin E."/>
            <person name="Kohn T."/>
            <person name="Peeters S.H."/>
            <person name="Heuer A."/>
            <person name="Rast P."/>
            <person name="Oberbeckmann S."/>
            <person name="Bunk B."/>
            <person name="Jeske O."/>
            <person name="Meyerdierks A."/>
            <person name="Storesund J.E."/>
            <person name="Kallscheuer N."/>
            <person name="Luecker S."/>
            <person name="Lage O.M."/>
            <person name="Pohl T."/>
            <person name="Merkel B.J."/>
            <person name="Hornburger P."/>
            <person name="Mueller R.-W."/>
            <person name="Bruemmer F."/>
            <person name="Labrenz M."/>
            <person name="Spormann A.M."/>
            <person name="Op Den Camp H."/>
            <person name="Overmann J."/>
            <person name="Amann R."/>
            <person name="Jetten M.S.M."/>
            <person name="Mascher T."/>
            <person name="Medema M.H."/>
            <person name="Devos D.P."/>
            <person name="Kaster A.-K."/>
            <person name="Ovreas L."/>
            <person name="Rohde M."/>
            <person name="Galperin M.Y."/>
            <person name="Jogler C."/>
        </authorList>
    </citation>
    <scope>NUCLEOTIDE SEQUENCE [LARGE SCALE GENOMIC DNA]</scope>
    <source>
        <strain evidence="4 5">KOR42</strain>
    </source>
</reference>
<organism evidence="4 5">
    <name type="scientific">Thalassoglobus neptunius</name>
    <dbReference type="NCBI Taxonomy" id="1938619"/>
    <lineage>
        <taxon>Bacteria</taxon>
        <taxon>Pseudomonadati</taxon>
        <taxon>Planctomycetota</taxon>
        <taxon>Planctomycetia</taxon>
        <taxon>Planctomycetales</taxon>
        <taxon>Planctomycetaceae</taxon>
        <taxon>Thalassoglobus</taxon>
    </lineage>
</organism>
<dbReference type="InterPro" id="IPR000683">
    <property type="entry name" value="Gfo/Idh/MocA-like_OxRdtase_N"/>
</dbReference>
<keyword evidence="1 4" id="KW-0560">Oxidoreductase</keyword>
<dbReference type="PANTHER" id="PTHR43818:SF11">
    <property type="entry name" value="BCDNA.GH03377"/>
    <property type="match status" value="1"/>
</dbReference>
<evidence type="ECO:0000259" key="3">
    <source>
        <dbReference type="Pfam" id="PF22725"/>
    </source>
</evidence>
<evidence type="ECO:0000313" key="4">
    <source>
        <dbReference type="EMBL" id="TWT57020.1"/>
    </source>
</evidence>
<dbReference type="GO" id="GO:0000166">
    <property type="term" value="F:nucleotide binding"/>
    <property type="evidence" value="ECO:0007669"/>
    <property type="project" value="InterPro"/>
</dbReference>
<dbReference type="Gene3D" id="3.40.50.720">
    <property type="entry name" value="NAD(P)-binding Rossmann-like Domain"/>
    <property type="match status" value="1"/>
</dbReference>
<feature type="domain" description="Gfo/Idh/MocA-like oxidoreductase N-terminal" evidence="2">
    <location>
        <begin position="4"/>
        <end position="121"/>
    </location>
</feature>
<keyword evidence="5" id="KW-1185">Reference proteome</keyword>
<dbReference type="Gene3D" id="3.30.360.10">
    <property type="entry name" value="Dihydrodipicolinate Reductase, domain 2"/>
    <property type="match status" value="1"/>
</dbReference>
<protein>
    <submittedName>
        <fullName evidence="4">Glucose--fructose oxidoreductase</fullName>
        <ecNumber evidence="4">1.1.99.28</ecNumber>
    </submittedName>
</protein>
<dbReference type="Pfam" id="PF01408">
    <property type="entry name" value="GFO_IDH_MocA"/>
    <property type="match status" value="1"/>
</dbReference>
<evidence type="ECO:0000313" key="5">
    <source>
        <dbReference type="Proteomes" id="UP000317243"/>
    </source>
</evidence>
<dbReference type="EC" id="1.1.99.28" evidence="4"/>